<dbReference type="OrthoDB" id="9042822at2759"/>
<dbReference type="PANTHER" id="PTHR15904:SF19">
    <property type="entry name" value="PROTEIN FAM13C"/>
    <property type="match status" value="1"/>
</dbReference>
<evidence type="ECO:0000313" key="5">
    <source>
        <dbReference type="EMBL" id="ETE62904.1"/>
    </source>
</evidence>
<organism evidence="5 6">
    <name type="scientific">Ophiophagus hannah</name>
    <name type="common">King cobra</name>
    <name type="synonym">Naja hannah</name>
    <dbReference type="NCBI Taxonomy" id="8665"/>
    <lineage>
        <taxon>Eukaryota</taxon>
        <taxon>Metazoa</taxon>
        <taxon>Chordata</taxon>
        <taxon>Craniata</taxon>
        <taxon>Vertebrata</taxon>
        <taxon>Euteleostomi</taxon>
        <taxon>Lepidosauria</taxon>
        <taxon>Squamata</taxon>
        <taxon>Bifurcata</taxon>
        <taxon>Unidentata</taxon>
        <taxon>Episquamata</taxon>
        <taxon>Toxicofera</taxon>
        <taxon>Serpentes</taxon>
        <taxon>Colubroidea</taxon>
        <taxon>Elapidae</taxon>
        <taxon>Elapinae</taxon>
        <taxon>Ophiophagus</taxon>
    </lineage>
</organism>
<evidence type="ECO:0000256" key="3">
    <source>
        <dbReference type="SAM" id="MobiDB-lite"/>
    </source>
</evidence>
<feature type="region of interest" description="Disordered" evidence="3">
    <location>
        <begin position="173"/>
        <end position="207"/>
    </location>
</feature>
<sequence length="308" mass="36419">MVQLTKHLQNLKRRIRKYEEKFEEEKNYRDQREKYILTGIPIPSELKLKMSEEQSFPIKRSQRNFHQDSSKEAVRLDPADSPTSPLVEETMEVVKKQLKEKRQQLGLPENIKAMTKKQMALEKLSLQKSLLYFESIHGRPANQQDRSLMKPLYERYRIIKQLLSTPSLITTIEEEDSDEEPPQSSSTRSLHWPPEAQMGHSDEENEPAFVSPLDEKKVMKQPTLSMSNLHEATMPVLLEHLRETRADKKRIRKVLREFEEEFFRQTGRSPQKEDRIPMSEEYLEYKHIKAKLRLLEVLISKHDVSKTI</sequence>
<dbReference type="InterPro" id="IPR039102">
    <property type="entry name" value="FAM13"/>
</dbReference>
<gene>
    <name evidence="5" type="primary">FAM13C</name>
    <name evidence="5" type="ORF">L345_11338</name>
</gene>
<dbReference type="Pfam" id="PF26116">
    <property type="entry name" value="FAM13A"/>
    <property type="match status" value="1"/>
</dbReference>
<dbReference type="EMBL" id="AZIM01003006">
    <property type="protein sequence ID" value="ETE62904.1"/>
    <property type="molecule type" value="Genomic_DNA"/>
</dbReference>
<accession>V8NKU5</accession>
<evidence type="ECO:0000256" key="2">
    <source>
        <dbReference type="SAM" id="Coils"/>
    </source>
</evidence>
<dbReference type="AlphaFoldDB" id="V8NKU5"/>
<dbReference type="InterPro" id="IPR059029">
    <property type="entry name" value="FAM13A_dom"/>
</dbReference>
<keyword evidence="6" id="KW-1185">Reference proteome</keyword>
<comment type="caution">
    <text evidence="5">The sequence shown here is derived from an EMBL/GenBank/DDBJ whole genome shotgun (WGS) entry which is preliminary data.</text>
</comment>
<name>V8NKU5_OPHHA</name>
<evidence type="ECO:0000256" key="1">
    <source>
        <dbReference type="ARBA" id="ARBA00007549"/>
    </source>
</evidence>
<evidence type="ECO:0000259" key="4">
    <source>
        <dbReference type="Pfam" id="PF26116"/>
    </source>
</evidence>
<comment type="similarity">
    <text evidence="1">Belongs to the FAM13 family.</text>
</comment>
<keyword evidence="2" id="KW-0175">Coiled coil</keyword>
<proteinExistence type="inferred from homology"/>
<protein>
    <submittedName>
        <fullName evidence="5">Protein FAM13C</fullName>
    </submittedName>
</protein>
<dbReference type="PANTHER" id="PTHR15904">
    <property type="entry name" value="FAM13"/>
    <property type="match status" value="1"/>
</dbReference>
<feature type="non-terminal residue" evidence="5">
    <location>
        <position position="1"/>
    </location>
</feature>
<feature type="compositionally biased region" description="Basic and acidic residues" evidence="3">
    <location>
        <begin position="65"/>
        <end position="78"/>
    </location>
</feature>
<feature type="domain" description="FAM13A-like" evidence="4">
    <location>
        <begin position="234"/>
        <end position="302"/>
    </location>
</feature>
<evidence type="ECO:0000313" key="6">
    <source>
        <dbReference type="Proteomes" id="UP000018936"/>
    </source>
</evidence>
<reference evidence="5 6" key="1">
    <citation type="journal article" date="2013" name="Proc. Natl. Acad. Sci. U.S.A.">
        <title>The king cobra genome reveals dynamic gene evolution and adaptation in the snake venom system.</title>
        <authorList>
            <person name="Vonk F.J."/>
            <person name="Casewell N.R."/>
            <person name="Henkel C.V."/>
            <person name="Heimberg A.M."/>
            <person name="Jansen H.J."/>
            <person name="McCleary R.J."/>
            <person name="Kerkkamp H.M."/>
            <person name="Vos R.A."/>
            <person name="Guerreiro I."/>
            <person name="Calvete J.J."/>
            <person name="Wuster W."/>
            <person name="Woods A.E."/>
            <person name="Logan J.M."/>
            <person name="Harrison R.A."/>
            <person name="Castoe T.A."/>
            <person name="de Koning A.P."/>
            <person name="Pollock D.D."/>
            <person name="Yandell M."/>
            <person name="Calderon D."/>
            <person name="Renjifo C."/>
            <person name="Currier R.B."/>
            <person name="Salgado D."/>
            <person name="Pla D."/>
            <person name="Sanz L."/>
            <person name="Hyder A.S."/>
            <person name="Ribeiro J.M."/>
            <person name="Arntzen J.W."/>
            <person name="van den Thillart G.E."/>
            <person name="Boetzer M."/>
            <person name="Pirovano W."/>
            <person name="Dirks R.P."/>
            <person name="Spaink H.P."/>
            <person name="Duboule D."/>
            <person name="McGlinn E."/>
            <person name="Kini R.M."/>
            <person name="Richardson M.K."/>
        </authorList>
    </citation>
    <scope>NUCLEOTIDE SEQUENCE</scope>
    <source>
        <tissue evidence="5">Blood</tissue>
    </source>
</reference>
<dbReference type="Proteomes" id="UP000018936">
    <property type="component" value="Unassembled WGS sequence"/>
</dbReference>
<feature type="region of interest" description="Disordered" evidence="3">
    <location>
        <begin position="59"/>
        <end position="84"/>
    </location>
</feature>
<feature type="coiled-coil region" evidence="2">
    <location>
        <begin position="1"/>
        <end position="28"/>
    </location>
</feature>